<dbReference type="Gene3D" id="1.10.405.10">
    <property type="entry name" value="Guanine Nucleotide Dissociation Inhibitor, domain 1"/>
    <property type="match status" value="1"/>
</dbReference>
<dbReference type="Pfam" id="PF00996">
    <property type="entry name" value="GDI"/>
    <property type="match status" value="1"/>
</dbReference>
<dbReference type="EMBL" id="NDIQ01000001">
    <property type="protein sequence ID" value="PRT52803.1"/>
    <property type="molecule type" value="Genomic_DNA"/>
</dbReference>
<dbReference type="Gene3D" id="3.30.519.10">
    <property type="entry name" value="Guanine Nucleotide Dissociation Inhibitor, domain 2"/>
    <property type="match status" value="1"/>
</dbReference>
<dbReference type="PRINTS" id="PR00891">
    <property type="entry name" value="RABGDIREP"/>
</dbReference>
<dbReference type="GO" id="GO:0016740">
    <property type="term" value="F:transferase activity"/>
    <property type="evidence" value="ECO:0007669"/>
    <property type="project" value="UniProtKB-KW"/>
</dbReference>
<dbReference type="GeneID" id="36514172"/>
<dbReference type="RefSeq" id="XP_024662749.1">
    <property type="nucleotide sequence ID" value="XM_024806981.1"/>
</dbReference>
<dbReference type="GO" id="GO:0005968">
    <property type="term" value="C:Rab-protein geranylgeranyltransferase complex"/>
    <property type="evidence" value="ECO:0007669"/>
    <property type="project" value="TreeGrafter"/>
</dbReference>
<evidence type="ECO:0000256" key="1">
    <source>
        <dbReference type="ARBA" id="ARBA00005593"/>
    </source>
</evidence>
<organism evidence="4 5">
    <name type="scientific">Wickerhamiella sorbophila</name>
    <dbReference type="NCBI Taxonomy" id="45607"/>
    <lineage>
        <taxon>Eukaryota</taxon>
        <taxon>Fungi</taxon>
        <taxon>Dikarya</taxon>
        <taxon>Ascomycota</taxon>
        <taxon>Saccharomycotina</taxon>
        <taxon>Dipodascomycetes</taxon>
        <taxon>Dipodascales</taxon>
        <taxon>Trichomonascaceae</taxon>
        <taxon>Wickerhamiella</taxon>
    </lineage>
</organism>
<dbReference type="Proteomes" id="UP000238350">
    <property type="component" value="Unassembled WGS sequence"/>
</dbReference>
<comment type="similarity">
    <text evidence="1 2">Belongs to the Rab GDI family.</text>
</comment>
<proteinExistence type="inferred from homology"/>
<dbReference type="GO" id="GO:0005634">
    <property type="term" value="C:nucleus"/>
    <property type="evidence" value="ECO:0007669"/>
    <property type="project" value="TreeGrafter"/>
</dbReference>
<keyword evidence="5" id="KW-1185">Reference proteome</keyword>
<comment type="caution">
    <text evidence="4">The sequence shown here is derived from an EMBL/GenBank/DDBJ whole genome shotgun (WGS) entry which is preliminary data.</text>
</comment>
<feature type="region of interest" description="Disordered" evidence="3">
    <location>
        <begin position="535"/>
        <end position="558"/>
    </location>
</feature>
<dbReference type="SUPFAM" id="SSF51905">
    <property type="entry name" value="FAD/NAD(P)-binding domain"/>
    <property type="match status" value="1"/>
</dbReference>
<dbReference type="AlphaFoldDB" id="A0A2T0FCR6"/>
<dbReference type="PANTHER" id="PTHR11787">
    <property type="entry name" value="RAB GDP-DISSOCIATION INHIBITOR"/>
    <property type="match status" value="1"/>
</dbReference>
<sequence>MSSYSAKSATRRGSVVPPLAGVDRPTIETVPETCDVLICGTGLVESVLAAALAWQGTNVLHIDANSFYGDTSACLNMKELQHWLNDVANGADNLNMNAQLYVPRPMDTKRYLVDLAPHILFAKSDMLDVLIKSRVFKYLEFKPLGQFHTYQRDSFEKVSGNKQEIFTDQTLSATTKRNLMKFIKFIAEWKIDEEMYKSLGGVPADEFMSAKFKLEEQQITELVVAIGLCDTIHVPASLALTRIRRYLLSLDIYGHFPVLYSMYGSGGELAQGFCRSAAVAGATYKLGVQLTAFDESSNIATLSDGSRVQVAEKVFLSPSQPSPVRPLRSVQLADQHTTRLVAVVSNECKEWFAEHESAAVVVFPPGTLAGDNEQAVHTVVYGPGSGQVPAGYSCWYLSTNEKDLVRARKDLGDALERLEASILRESTTDFDLGPLSENDVAFRPDGTPVVSSVRLGQSMQNFVPKQKLQYLFKLGYTQASSGSPCEPKPLQGFKTVLEVPPQLNEISYDGMVEQARKLYEAVVGSDDDFFDVDFEDEDAEEEATPAPADDDQMMPMDL</sequence>
<dbReference type="InterPro" id="IPR018203">
    <property type="entry name" value="GDP_dissociation_inhibitor"/>
</dbReference>
<dbReference type="InterPro" id="IPR036188">
    <property type="entry name" value="FAD/NAD-bd_sf"/>
</dbReference>
<evidence type="ECO:0000313" key="4">
    <source>
        <dbReference type="EMBL" id="PRT52803.1"/>
    </source>
</evidence>
<keyword evidence="4" id="KW-0808">Transferase</keyword>
<reference evidence="4 5" key="1">
    <citation type="submission" date="2017-04" db="EMBL/GenBank/DDBJ databases">
        <title>Genome sequencing of [Candida] sorbophila.</title>
        <authorList>
            <person name="Ahn J.O."/>
        </authorList>
    </citation>
    <scope>NUCLEOTIDE SEQUENCE [LARGE SCALE GENOMIC DNA]</scope>
    <source>
        <strain evidence="4 5">DS02</strain>
    </source>
</reference>
<dbReference type="GO" id="GO:0007264">
    <property type="term" value="P:small GTPase-mediated signal transduction"/>
    <property type="evidence" value="ECO:0007669"/>
    <property type="project" value="UniProtKB-UniRule"/>
</dbReference>
<dbReference type="PANTHER" id="PTHR11787:SF4">
    <property type="entry name" value="CHM, RAB ESCORT PROTEIN 1"/>
    <property type="match status" value="1"/>
</dbReference>
<dbReference type="STRING" id="45607.A0A2T0FCR6"/>
<dbReference type="PIRSF" id="PIRSF037514">
    <property type="entry name" value="Rab_ger_ger_transf_A_fun"/>
    <property type="match status" value="1"/>
</dbReference>
<dbReference type="GO" id="GO:0005829">
    <property type="term" value="C:cytosol"/>
    <property type="evidence" value="ECO:0007669"/>
    <property type="project" value="TreeGrafter"/>
</dbReference>
<gene>
    <name evidence="4" type="ORF">B9G98_00423</name>
</gene>
<dbReference type="OrthoDB" id="1923006at2759"/>
<feature type="compositionally biased region" description="Acidic residues" evidence="3">
    <location>
        <begin position="535"/>
        <end position="552"/>
    </location>
</feature>
<dbReference type="InterPro" id="IPR017230">
    <property type="entry name" value="Mrs6"/>
</dbReference>
<dbReference type="PRINTS" id="PR00894">
    <property type="entry name" value="YEASTMRS6P"/>
</dbReference>
<name>A0A2T0FCR6_9ASCO</name>
<dbReference type="Gene3D" id="3.50.50.60">
    <property type="entry name" value="FAD/NAD(P)-binding domain"/>
    <property type="match status" value="1"/>
</dbReference>
<accession>A0A2T0FCR6</accession>
<protein>
    <recommendedName>
        <fullName evidence="2">Rab proteins geranylgeranyltransferase</fullName>
    </recommendedName>
</protein>
<evidence type="ECO:0000313" key="5">
    <source>
        <dbReference type="Proteomes" id="UP000238350"/>
    </source>
</evidence>
<evidence type="ECO:0000256" key="2">
    <source>
        <dbReference type="PIRNR" id="PIRNR037514"/>
    </source>
</evidence>
<dbReference type="GO" id="GO:0005092">
    <property type="term" value="F:GDP-dissociation inhibitor activity"/>
    <property type="evidence" value="ECO:0007669"/>
    <property type="project" value="UniProtKB-UniRule"/>
</dbReference>
<evidence type="ECO:0000256" key="3">
    <source>
        <dbReference type="SAM" id="MobiDB-lite"/>
    </source>
</evidence>
<dbReference type="GO" id="GO:0016192">
    <property type="term" value="P:vesicle-mediated transport"/>
    <property type="evidence" value="ECO:0007669"/>
    <property type="project" value="TreeGrafter"/>
</dbReference>